<dbReference type="GO" id="GO:0016829">
    <property type="term" value="F:lyase activity"/>
    <property type="evidence" value="ECO:0007669"/>
    <property type="project" value="UniProtKB-KW"/>
</dbReference>
<dbReference type="InterPro" id="IPR052158">
    <property type="entry name" value="INH-QAR"/>
</dbReference>
<dbReference type="Pfam" id="PF01965">
    <property type="entry name" value="DJ-1_PfpI"/>
    <property type="match status" value="1"/>
</dbReference>
<evidence type="ECO:0000259" key="1">
    <source>
        <dbReference type="Pfam" id="PF01965"/>
    </source>
</evidence>
<protein>
    <submittedName>
        <fullName evidence="2">DJ-1/PfpI family protein</fullName>
        <ecNumber evidence="2">4.2.1.-</ecNumber>
    </submittedName>
</protein>
<feature type="domain" description="DJ-1/PfpI" evidence="1">
    <location>
        <begin position="6"/>
        <end position="169"/>
    </location>
</feature>
<dbReference type="InterPro" id="IPR029062">
    <property type="entry name" value="Class_I_gatase-like"/>
</dbReference>
<accession>A0ABV9NWH5</accession>
<dbReference type="Proteomes" id="UP001595896">
    <property type="component" value="Unassembled WGS sequence"/>
</dbReference>
<dbReference type="RefSeq" id="WP_377910296.1">
    <property type="nucleotide sequence ID" value="NZ_JBHSGK010000013.1"/>
</dbReference>
<proteinExistence type="predicted"/>
<dbReference type="InterPro" id="IPR002818">
    <property type="entry name" value="DJ-1/PfpI"/>
</dbReference>
<dbReference type="CDD" id="cd03139">
    <property type="entry name" value="GATase1_PfpI_2"/>
    <property type="match status" value="1"/>
</dbReference>
<dbReference type="EMBL" id="JBHSGK010000013">
    <property type="protein sequence ID" value="MFC4737708.1"/>
    <property type="molecule type" value="Genomic_DNA"/>
</dbReference>
<keyword evidence="2" id="KW-0456">Lyase</keyword>
<dbReference type="PANTHER" id="PTHR43130:SF14">
    <property type="entry name" value="DJ-1_PFPI DOMAIN-CONTAINING PROTEIN"/>
    <property type="match status" value="1"/>
</dbReference>
<reference evidence="3" key="1">
    <citation type="journal article" date="2019" name="Int. J. Syst. Evol. Microbiol.">
        <title>The Global Catalogue of Microorganisms (GCM) 10K type strain sequencing project: providing services to taxonomists for standard genome sequencing and annotation.</title>
        <authorList>
            <consortium name="The Broad Institute Genomics Platform"/>
            <consortium name="The Broad Institute Genome Sequencing Center for Infectious Disease"/>
            <person name="Wu L."/>
            <person name="Ma J."/>
        </authorList>
    </citation>
    <scope>NUCLEOTIDE SEQUENCE [LARGE SCALE GENOMIC DNA]</scope>
    <source>
        <strain evidence="3">JCM 12165</strain>
    </source>
</reference>
<evidence type="ECO:0000313" key="2">
    <source>
        <dbReference type="EMBL" id="MFC4737708.1"/>
    </source>
</evidence>
<name>A0ABV9NWH5_9BACI</name>
<organism evidence="2 3">
    <name type="scientific">Bacillus daqingensis</name>
    <dbReference type="NCBI Taxonomy" id="872396"/>
    <lineage>
        <taxon>Bacteria</taxon>
        <taxon>Bacillati</taxon>
        <taxon>Bacillota</taxon>
        <taxon>Bacilli</taxon>
        <taxon>Bacillales</taxon>
        <taxon>Bacillaceae</taxon>
        <taxon>Bacillus</taxon>
    </lineage>
</organism>
<keyword evidence="3" id="KW-1185">Reference proteome</keyword>
<dbReference type="PANTHER" id="PTHR43130">
    <property type="entry name" value="ARAC-FAMILY TRANSCRIPTIONAL REGULATOR"/>
    <property type="match status" value="1"/>
</dbReference>
<evidence type="ECO:0000313" key="3">
    <source>
        <dbReference type="Proteomes" id="UP001595896"/>
    </source>
</evidence>
<gene>
    <name evidence="2" type="ORF">ACFO4L_13975</name>
</gene>
<dbReference type="EC" id="4.2.1.-" evidence="2"/>
<sequence>MTRKWKVGIYLFEDVEVLDFAGPYEVFSLAEDEDGDKLFDVITLSYRGGLTAAKNGLRIETEKSIQACPSLDILIVPGGHGATTNEVYNKDLLTFVKQQAKTAELVMSVCTGAFILAEAELLNGREAVTHWMDRDDLQRAFPDVTVLKDTRFVDEGPVLTAAGISAGIDASLYTVGRFAGEQAKLRTAKRMEYEIRE</sequence>
<dbReference type="SUPFAM" id="SSF52317">
    <property type="entry name" value="Class I glutamine amidotransferase-like"/>
    <property type="match status" value="1"/>
</dbReference>
<comment type="caution">
    <text evidence="2">The sequence shown here is derived from an EMBL/GenBank/DDBJ whole genome shotgun (WGS) entry which is preliminary data.</text>
</comment>
<dbReference type="Gene3D" id="3.40.50.880">
    <property type="match status" value="1"/>
</dbReference>